<feature type="transmembrane region" description="Helical" evidence="6">
    <location>
        <begin position="129"/>
        <end position="151"/>
    </location>
</feature>
<keyword evidence="5 6" id="KW-0472">Membrane</keyword>
<accession>A0A7W8II75</accession>
<feature type="transmembrane region" description="Helical" evidence="6">
    <location>
        <begin position="184"/>
        <end position="205"/>
    </location>
</feature>
<feature type="transmembrane region" description="Helical" evidence="6">
    <location>
        <begin position="217"/>
        <end position="237"/>
    </location>
</feature>
<feature type="transmembrane region" description="Helical" evidence="6">
    <location>
        <begin position="292"/>
        <end position="315"/>
    </location>
</feature>
<evidence type="ECO:0000313" key="8">
    <source>
        <dbReference type="Proteomes" id="UP000568106"/>
    </source>
</evidence>
<comment type="similarity">
    <text evidence="2">Belongs to the GRP transporter (TC 2.A.7.5) family.</text>
</comment>
<dbReference type="PANTHER" id="PTHR16119:SF17">
    <property type="entry name" value="TRANSMEMBRANE PROTEIN 144"/>
    <property type="match status" value="1"/>
</dbReference>
<dbReference type="InterPro" id="IPR010651">
    <property type="entry name" value="Sugar_transport"/>
</dbReference>
<dbReference type="PANTHER" id="PTHR16119">
    <property type="entry name" value="TRANSMEMBRANE PROTEIN 144"/>
    <property type="match status" value="1"/>
</dbReference>
<dbReference type="EMBL" id="JACHDY010000002">
    <property type="protein sequence ID" value="MBB5317626.1"/>
    <property type="molecule type" value="Genomic_DNA"/>
</dbReference>
<name>A0A7W8II75_9BACT</name>
<protein>
    <submittedName>
        <fullName evidence="7">Glucose uptake protein</fullName>
    </submittedName>
</protein>
<feature type="transmembrane region" description="Helical" evidence="6">
    <location>
        <begin position="357"/>
        <end position="378"/>
    </location>
</feature>
<evidence type="ECO:0000256" key="2">
    <source>
        <dbReference type="ARBA" id="ARBA00006117"/>
    </source>
</evidence>
<keyword evidence="4 6" id="KW-1133">Transmembrane helix</keyword>
<dbReference type="InterPro" id="IPR009834">
    <property type="entry name" value="Ureide_permease"/>
</dbReference>
<evidence type="ECO:0000256" key="1">
    <source>
        <dbReference type="ARBA" id="ARBA00004141"/>
    </source>
</evidence>
<reference evidence="7" key="1">
    <citation type="submission" date="2020-08" db="EMBL/GenBank/DDBJ databases">
        <title>Genomic Encyclopedia of Type Strains, Phase IV (KMG-V): Genome sequencing to study the core and pangenomes of soil and plant-associated prokaryotes.</title>
        <authorList>
            <person name="Whitman W."/>
        </authorList>
    </citation>
    <scope>NUCLEOTIDE SEQUENCE [LARGE SCALE GENOMIC DNA]</scope>
    <source>
        <strain evidence="7">M8UP27</strain>
    </source>
</reference>
<dbReference type="AlphaFoldDB" id="A0A7W8II75"/>
<evidence type="ECO:0000256" key="4">
    <source>
        <dbReference type="ARBA" id="ARBA00022989"/>
    </source>
</evidence>
<keyword evidence="8" id="KW-1185">Reference proteome</keyword>
<dbReference type="Pfam" id="PF07168">
    <property type="entry name" value="Ureide_permease"/>
    <property type="match status" value="2"/>
</dbReference>
<feature type="transmembrane region" description="Helical" evidence="6">
    <location>
        <begin position="88"/>
        <end position="109"/>
    </location>
</feature>
<dbReference type="GO" id="GO:0016020">
    <property type="term" value="C:membrane"/>
    <property type="evidence" value="ECO:0007669"/>
    <property type="project" value="UniProtKB-SubCell"/>
</dbReference>
<proteinExistence type="inferred from homology"/>
<feature type="transmembrane region" description="Helical" evidence="6">
    <location>
        <begin position="327"/>
        <end position="345"/>
    </location>
</feature>
<feature type="transmembrane region" description="Helical" evidence="6">
    <location>
        <begin position="158"/>
        <end position="178"/>
    </location>
</feature>
<dbReference type="Proteomes" id="UP000568106">
    <property type="component" value="Unassembled WGS sequence"/>
</dbReference>
<evidence type="ECO:0000256" key="6">
    <source>
        <dbReference type="SAM" id="Phobius"/>
    </source>
</evidence>
<evidence type="ECO:0000313" key="7">
    <source>
        <dbReference type="EMBL" id="MBB5317626.1"/>
    </source>
</evidence>
<comment type="caution">
    <text evidence="7">The sequence shown here is derived from an EMBL/GenBank/DDBJ whole genome shotgun (WGS) entry which is preliminary data.</text>
</comment>
<sequence length="379" mass="40789">MADRLKGVQKTSLTNYGCLFMLRRLLFESFHLKPNWRSSNGCRNLEGARPLFQPQTYAVALSLMLITMVCWGSWANTMKLCPGYRFQLFYWDYVIGLILAALIWGFTLGSMGGVGRPFLADLLAADSSHIGLAVTGGILFNVANLLLVAAIEIAGLAVAFPVGIGLALIVGAISSYIISPSGNALMLFGGIALVVGAIVLDAMAYRLRETERRSLSMRGFVICLAAGLLMGSFYPFVSRSMLGEGAPGPYAVAMFFSIGVALCAAPFNYLLMRKPLDKSEPVSMSGYSSARGSWHLWGILGGVIWCTGATLNFVASRAHIVGPAVSYSIGQGATMISAAWGVFIWKEFATAPARAKTYLFWMFVLFLCGLSAIALAPIY</sequence>
<evidence type="ECO:0000256" key="3">
    <source>
        <dbReference type="ARBA" id="ARBA00022692"/>
    </source>
</evidence>
<comment type="subcellular location">
    <subcellularLocation>
        <location evidence="1">Membrane</location>
        <topology evidence="1">Multi-pass membrane protein</topology>
    </subcellularLocation>
</comment>
<feature type="transmembrane region" description="Helical" evidence="6">
    <location>
        <begin position="57"/>
        <end position="76"/>
    </location>
</feature>
<feature type="transmembrane region" description="Helical" evidence="6">
    <location>
        <begin position="249"/>
        <end position="271"/>
    </location>
</feature>
<evidence type="ECO:0000256" key="5">
    <source>
        <dbReference type="ARBA" id="ARBA00023136"/>
    </source>
</evidence>
<organism evidence="7 8">
    <name type="scientific">Tunturiibacter empetritectus</name>
    <dbReference type="NCBI Taxonomy" id="3069691"/>
    <lineage>
        <taxon>Bacteria</taxon>
        <taxon>Pseudomonadati</taxon>
        <taxon>Acidobacteriota</taxon>
        <taxon>Terriglobia</taxon>
        <taxon>Terriglobales</taxon>
        <taxon>Acidobacteriaceae</taxon>
        <taxon>Tunturiibacter</taxon>
    </lineage>
</organism>
<keyword evidence="3 6" id="KW-0812">Transmembrane</keyword>
<gene>
    <name evidence="7" type="ORF">HDF09_002295</name>
</gene>
<dbReference type="GO" id="GO:0015144">
    <property type="term" value="F:carbohydrate transmembrane transporter activity"/>
    <property type="evidence" value="ECO:0007669"/>
    <property type="project" value="InterPro"/>
</dbReference>